<reference evidence="3" key="1">
    <citation type="submission" date="2023-07" db="EMBL/GenBank/DDBJ databases">
        <title>Black Yeasts Isolated from many extreme environments.</title>
        <authorList>
            <person name="Coleine C."/>
            <person name="Stajich J.E."/>
            <person name="Selbmann L."/>
        </authorList>
    </citation>
    <scope>NUCLEOTIDE SEQUENCE</scope>
    <source>
        <strain evidence="3">CCFEE 5485</strain>
    </source>
</reference>
<protein>
    <submittedName>
        <fullName evidence="3">Uncharacterized protein</fullName>
    </submittedName>
</protein>
<keyword evidence="2" id="KW-0812">Transmembrane</keyword>
<dbReference type="AlphaFoldDB" id="A0AAE1C5X3"/>
<feature type="compositionally biased region" description="Low complexity" evidence="1">
    <location>
        <begin position="252"/>
        <end position="264"/>
    </location>
</feature>
<gene>
    <name evidence="3" type="ORF">LTR78_000874</name>
</gene>
<feature type="transmembrane region" description="Helical" evidence="2">
    <location>
        <begin position="79"/>
        <end position="102"/>
    </location>
</feature>
<accession>A0AAE1C5X3</accession>
<organism evidence="3 4">
    <name type="scientific">Recurvomyces mirabilis</name>
    <dbReference type="NCBI Taxonomy" id="574656"/>
    <lineage>
        <taxon>Eukaryota</taxon>
        <taxon>Fungi</taxon>
        <taxon>Dikarya</taxon>
        <taxon>Ascomycota</taxon>
        <taxon>Pezizomycotina</taxon>
        <taxon>Dothideomycetes</taxon>
        <taxon>Dothideomycetidae</taxon>
        <taxon>Mycosphaerellales</taxon>
        <taxon>Teratosphaeriaceae</taxon>
        <taxon>Recurvomyces</taxon>
    </lineage>
</organism>
<feature type="compositionally biased region" description="Polar residues" evidence="1">
    <location>
        <begin position="43"/>
        <end position="52"/>
    </location>
</feature>
<evidence type="ECO:0000313" key="3">
    <source>
        <dbReference type="EMBL" id="KAK3679313.1"/>
    </source>
</evidence>
<name>A0AAE1C5X3_9PEZI</name>
<evidence type="ECO:0000256" key="2">
    <source>
        <dbReference type="SAM" id="Phobius"/>
    </source>
</evidence>
<feature type="region of interest" description="Disordered" evidence="1">
    <location>
        <begin position="38"/>
        <end position="76"/>
    </location>
</feature>
<evidence type="ECO:0000256" key="1">
    <source>
        <dbReference type="SAM" id="MobiDB-lite"/>
    </source>
</evidence>
<feature type="region of interest" description="Disordered" evidence="1">
    <location>
        <begin position="109"/>
        <end position="128"/>
    </location>
</feature>
<sequence length="275" mass="28281">MAEFCTSMGPTTAVAAVASSEISLMGVTTPTAAGTASMGPATISATGPSANDPTAAPANGTSSSVPSTSKKGLSSSAKAGLGAGLGIGIPLILLAIAAYTLVRMRKGRAARGPYDQVRSGEKGMHESASYSSPRMETHQLHPMSPTVPFLPPGAVLDASSREHQYHDRPTTAHSQHAEYSAVEPVSAVMLRSRDFLSTPQEPMPGQVRPATSRDVSRPATPPSINTSVRPATAQAHYGSAGMDEPPSPISPVSPASPAGSRPASFLNERDHHHDS</sequence>
<evidence type="ECO:0000313" key="4">
    <source>
        <dbReference type="Proteomes" id="UP001274830"/>
    </source>
</evidence>
<dbReference type="Proteomes" id="UP001274830">
    <property type="component" value="Unassembled WGS sequence"/>
</dbReference>
<feature type="region of interest" description="Disordered" evidence="1">
    <location>
        <begin position="197"/>
        <end position="275"/>
    </location>
</feature>
<dbReference type="EMBL" id="JAUTXT010000002">
    <property type="protein sequence ID" value="KAK3679313.1"/>
    <property type="molecule type" value="Genomic_DNA"/>
</dbReference>
<keyword evidence="4" id="KW-1185">Reference proteome</keyword>
<proteinExistence type="predicted"/>
<feature type="compositionally biased region" description="Polar residues" evidence="1">
    <location>
        <begin position="59"/>
        <end position="68"/>
    </location>
</feature>
<keyword evidence="2" id="KW-0472">Membrane</keyword>
<comment type="caution">
    <text evidence="3">The sequence shown here is derived from an EMBL/GenBank/DDBJ whole genome shotgun (WGS) entry which is preliminary data.</text>
</comment>
<keyword evidence="2" id="KW-1133">Transmembrane helix</keyword>